<keyword evidence="1" id="KW-1133">Transmembrane helix</keyword>
<keyword evidence="1" id="KW-0812">Transmembrane</keyword>
<feature type="transmembrane region" description="Helical" evidence="1">
    <location>
        <begin position="193"/>
        <end position="219"/>
    </location>
</feature>
<dbReference type="EMBL" id="JAHBAY010000002">
    <property type="protein sequence ID" value="MBT0768409.1"/>
    <property type="molecule type" value="Genomic_DNA"/>
</dbReference>
<comment type="caution">
    <text evidence="2">The sequence shown here is derived from an EMBL/GenBank/DDBJ whole genome shotgun (WGS) entry which is preliminary data.</text>
</comment>
<gene>
    <name evidence="2" type="ORF">KIH74_05705</name>
</gene>
<feature type="transmembrane region" description="Helical" evidence="1">
    <location>
        <begin position="352"/>
        <end position="375"/>
    </location>
</feature>
<feature type="transmembrane region" description="Helical" evidence="1">
    <location>
        <begin position="126"/>
        <end position="143"/>
    </location>
</feature>
<dbReference type="Proteomes" id="UP001197247">
    <property type="component" value="Unassembled WGS sequence"/>
</dbReference>
<accession>A0ABS5TBG7</accession>
<protein>
    <submittedName>
        <fullName evidence="2">Uncharacterized protein</fullName>
    </submittedName>
</protein>
<keyword evidence="1" id="KW-0472">Membrane</keyword>
<name>A0ABS5TBG7_9ACTN</name>
<feature type="transmembrane region" description="Helical" evidence="1">
    <location>
        <begin position="240"/>
        <end position="262"/>
    </location>
</feature>
<evidence type="ECO:0000313" key="2">
    <source>
        <dbReference type="EMBL" id="MBT0768409.1"/>
    </source>
</evidence>
<organism evidence="2 3">
    <name type="scientific">Kineosporia corallincola</name>
    <dbReference type="NCBI Taxonomy" id="2835133"/>
    <lineage>
        <taxon>Bacteria</taxon>
        <taxon>Bacillati</taxon>
        <taxon>Actinomycetota</taxon>
        <taxon>Actinomycetes</taxon>
        <taxon>Kineosporiales</taxon>
        <taxon>Kineosporiaceae</taxon>
        <taxon>Kineosporia</taxon>
    </lineage>
</organism>
<reference evidence="2 3" key="1">
    <citation type="submission" date="2021-05" db="EMBL/GenBank/DDBJ databases">
        <title>Kineosporia and Streptomyces sp. nov. two new marine actinobacteria isolated from Coral.</title>
        <authorList>
            <person name="Buangrab K."/>
            <person name="Sutthacheep M."/>
            <person name="Yeemin T."/>
            <person name="Harunari E."/>
            <person name="Igarashi Y."/>
            <person name="Kanchanasin P."/>
            <person name="Tanasupawat S."/>
            <person name="Phongsopitanun W."/>
        </authorList>
    </citation>
    <scope>NUCLEOTIDE SEQUENCE [LARGE SCALE GENOMIC DNA]</scope>
    <source>
        <strain evidence="2 3">J2-2</strain>
    </source>
</reference>
<sequence>MPASLLLLTVPILLGGVGLLAAVQGTLIHHHGGRTLHADLLNVIGEAPAPTDTYFPYLRDYPTLVVLTFTGLTVALAYRNCALMERFLPRLKANGLLFVRPHDLDASARALARANRRFRLIRRARPLVMAASAGVAALLMLSGRTGPTFGTLAPAGSAAEREAWSSQAYQGWWASLTGPHWLGAVTYFAGASFIVYVILKHNIIGICFVSFFAATGPLLRYRVDRRNRDGYFGWLIMRDLLATVFVSLTLSIVAFASMFILIPVNSAPWTLPFLVLYFVGVPSYVILPMRLLERAVDRYRQREITLTGDAFRRARADDTLPDAERLNLNALERQEILAIQQARPQLFRGRTIAVTASIYIIPVLTSTAQTVLSYLQVSH</sequence>
<evidence type="ECO:0000256" key="1">
    <source>
        <dbReference type="SAM" id="Phobius"/>
    </source>
</evidence>
<proteinExistence type="predicted"/>
<feature type="transmembrane region" description="Helical" evidence="1">
    <location>
        <begin position="274"/>
        <end position="292"/>
    </location>
</feature>
<evidence type="ECO:0000313" key="3">
    <source>
        <dbReference type="Proteomes" id="UP001197247"/>
    </source>
</evidence>
<dbReference type="RefSeq" id="WP_214154705.1">
    <property type="nucleotide sequence ID" value="NZ_JAHBAY010000002.1"/>
</dbReference>
<feature type="transmembrane region" description="Helical" evidence="1">
    <location>
        <begin position="61"/>
        <end position="78"/>
    </location>
</feature>
<keyword evidence="3" id="KW-1185">Reference proteome</keyword>